<dbReference type="EC" id="7.1.1.-" evidence="12"/>
<dbReference type="PROSITE" id="PS00644">
    <property type="entry name" value="COMPLEX1_51K_1"/>
    <property type="match status" value="1"/>
</dbReference>
<accession>A0A934JTA9</accession>
<dbReference type="NCBIfam" id="TIGR01959">
    <property type="entry name" value="nuoF_fam"/>
    <property type="match status" value="1"/>
</dbReference>
<name>A0A2W5ZBU1_9BACT</name>
<evidence type="ECO:0000256" key="1">
    <source>
        <dbReference type="ARBA" id="ARBA00001917"/>
    </source>
</evidence>
<keyword evidence="6 12" id="KW-0288">FMN</keyword>
<comment type="function">
    <text evidence="12">NDH-1 shuttles electrons from NADH, via FMN and iron-sulfur (Fe-S) centers, to quinones in the respiratory chain.</text>
</comment>
<dbReference type="InterPro" id="IPR054765">
    <property type="entry name" value="SLBB_dom"/>
</dbReference>
<dbReference type="NCBIfam" id="NF010120">
    <property type="entry name" value="PRK13596.1"/>
    <property type="match status" value="1"/>
</dbReference>
<dbReference type="InterPro" id="IPR050837">
    <property type="entry name" value="ComplexI_51kDa_subunit"/>
</dbReference>
<dbReference type="GO" id="GO:0048038">
    <property type="term" value="F:quinone binding"/>
    <property type="evidence" value="ECO:0007669"/>
    <property type="project" value="UniProtKB-KW"/>
</dbReference>
<dbReference type="Gene3D" id="1.20.1440.230">
    <property type="entry name" value="NADH-ubiquinone oxidoreductase 51kDa subunit, iron-sulphur binding domain"/>
    <property type="match status" value="1"/>
</dbReference>
<comment type="similarity">
    <text evidence="3 12">Belongs to the complex I 51 kDa subunit family.</text>
</comment>
<dbReference type="InterPro" id="IPR037207">
    <property type="entry name" value="Nuop51_4Fe4S-bd_sf"/>
</dbReference>
<dbReference type="Pfam" id="PF01512">
    <property type="entry name" value="Complex1_51K"/>
    <property type="match status" value="1"/>
</dbReference>
<proteinExistence type="inferred from homology"/>
<evidence type="ECO:0000256" key="8">
    <source>
        <dbReference type="ARBA" id="ARBA00022967"/>
    </source>
</evidence>
<dbReference type="SUPFAM" id="SSF142019">
    <property type="entry name" value="Nqo1 FMN-binding domain-like"/>
    <property type="match status" value="1"/>
</dbReference>
<keyword evidence="8" id="KW-1278">Translocase</keyword>
<evidence type="ECO:0000256" key="4">
    <source>
        <dbReference type="ARBA" id="ARBA00022485"/>
    </source>
</evidence>
<reference evidence="15 16" key="1">
    <citation type="journal article" date="2017" name="Nature">
        <title>Atmospheric trace gases support primary production in Antarctic desert surface soil.</title>
        <authorList>
            <person name="Ji M."/>
            <person name="Greening C."/>
            <person name="Vanwonterghem I."/>
            <person name="Carere C.R."/>
            <person name="Bay S.K."/>
            <person name="Steen J.A."/>
            <person name="Montgomery K."/>
            <person name="Lines T."/>
            <person name="Beardall J."/>
            <person name="van Dorst J."/>
            <person name="Snape I."/>
            <person name="Stott M.B."/>
            <person name="Hugenholtz P."/>
            <person name="Ferrari B.C."/>
        </authorList>
    </citation>
    <scope>NUCLEOTIDE SEQUENCE [LARGE SCALE GENOMIC DNA]</scope>
    <source>
        <strain evidence="15">RRmetagenome_bin12</strain>
    </source>
</reference>
<evidence type="ECO:0000313" key="15">
    <source>
        <dbReference type="EMBL" id="PZR80316.1"/>
    </source>
</evidence>
<keyword evidence="7 12" id="KW-0479">Metal-binding</keyword>
<dbReference type="Pfam" id="PF10589">
    <property type="entry name" value="NADH_4Fe-4S"/>
    <property type="match status" value="1"/>
</dbReference>
<keyword evidence="11 12" id="KW-0520">NAD</keyword>
<sequence>MAEHKLLTKDFGTEGVQTLAVYERLGGYQGLREAFRKFTPETLVEEVKASGLRGRGGAGFPTGMKWGFLPKDVFPRYLCCNADESEPGCFKDRELIDENPHQLIEGLLIAAYALQVNVAFIYIRGEYQDQRLLLERCVEEARAAGHIGNDIHGSGFTCDVIVHGGAGAYICGEETALIDSLEGYRGQPRLKPPFPAIKGLYGKPTVVNNVETLSNLPHIVQRGGAWFKAIGTEKSAGTRLFCCSGHINRPGTYEMAMGTPIRELLAEECGGVWKDRSLKAFQPGGGSMQVLLPEHLDLPLDMDAVMQAGSSLGAGAMVFMDETTCMVNVSMRLVDFYHHESCGKCAPCREGTYFESDLMHRLEAGECSLEELNTLADICDNMNGKCFCPLGDTATWFVMSAYKAFSDEFKAHCGAGRCPVRTVRAELVTA</sequence>
<comment type="cofactor">
    <cofactor evidence="1 12">
        <name>FMN</name>
        <dbReference type="ChEBI" id="CHEBI:58210"/>
    </cofactor>
</comment>
<dbReference type="EMBL" id="QHBU01000156">
    <property type="protein sequence ID" value="PZR80316.1"/>
    <property type="molecule type" value="Genomic_DNA"/>
</dbReference>
<evidence type="ECO:0000259" key="13">
    <source>
        <dbReference type="SMART" id="SM00928"/>
    </source>
</evidence>
<dbReference type="Gene3D" id="3.10.20.600">
    <property type="match status" value="1"/>
</dbReference>
<dbReference type="Proteomes" id="UP000606991">
    <property type="component" value="Unassembled WGS sequence"/>
</dbReference>
<evidence type="ECO:0000256" key="6">
    <source>
        <dbReference type="ARBA" id="ARBA00022643"/>
    </source>
</evidence>
<keyword evidence="15" id="KW-0560">Oxidoreductase</keyword>
<dbReference type="InterPro" id="IPR011538">
    <property type="entry name" value="Nuo51_FMN-bd"/>
</dbReference>
<evidence type="ECO:0000313" key="17">
    <source>
        <dbReference type="Proteomes" id="UP000606991"/>
    </source>
</evidence>
<dbReference type="InterPro" id="IPR019575">
    <property type="entry name" value="Nuop51_4Fe4S-bd"/>
</dbReference>
<feature type="domain" description="NADH-ubiquinone oxidoreductase 51kDa subunit iron-sulphur binding" evidence="13">
    <location>
        <begin position="327"/>
        <end position="372"/>
    </location>
</feature>
<evidence type="ECO:0000256" key="10">
    <source>
        <dbReference type="ARBA" id="ARBA00023014"/>
    </source>
</evidence>
<evidence type="ECO:0000313" key="16">
    <source>
        <dbReference type="Proteomes" id="UP000248724"/>
    </source>
</evidence>
<protein>
    <recommendedName>
        <fullName evidence="12">NADH-quinone oxidoreductase subunit F</fullName>
        <ecNumber evidence="12">7.1.1.-</ecNumber>
    </recommendedName>
</protein>
<comment type="caution">
    <text evidence="15">The sequence shown here is derived from an EMBL/GenBank/DDBJ whole genome shotgun (WGS) entry which is preliminary data.</text>
</comment>
<evidence type="ECO:0000313" key="14">
    <source>
        <dbReference type="EMBL" id="MBJ7595316.1"/>
    </source>
</evidence>
<evidence type="ECO:0000256" key="2">
    <source>
        <dbReference type="ARBA" id="ARBA00001966"/>
    </source>
</evidence>
<keyword evidence="9 12" id="KW-0408">Iron</keyword>
<keyword evidence="5 12" id="KW-0285">Flavoprotein</keyword>
<dbReference type="GO" id="GO:0008137">
    <property type="term" value="F:NADH dehydrogenase (ubiquinone) activity"/>
    <property type="evidence" value="ECO:0007669"/>
    <property type="project" value="InterPro"/>
</dbReference>
<dbReference type="Proteomes" id="UP000248724">
    <property type="component" value="Unassembled WGS sequence"/>
</dbReference>
<keyword evidence="10 12" id="KW-0411">Iron-sulfur</keyword>
<dbReference type="PROSITE" id="PS00645">
    <property type="entry name" value="COMPLEX1_51K_2"/>
    <property type="match status" value="1"/>
</dbReference>
<evidence type="ECO:0000256" key="3">
    <source>
        <dbReference type="ARBA" id="ARBA00007523"/>
    </source>
</evidence>
<dbReference type="GO" id="GO:0051539">
    <property type="term" value="F:4 iron, 4 sulfur cluster binding"/>
    <property type="evidence" value="ECO:0007669"/>
    <property type="project" value="UniProtKB-UniRule"/>
</dbReference>
<dbReference type="EMBL" id="JAEKNS010000112">
    <property type="protein sequence ID" value="MBJ7595316.1"/>
    <property type="molecule type" value="Genomic_DNA"/>
</dbReference>
<evidence type="ECO:0000256" key="9">
    <source>
        <dbReference type="ARBA" id="ARBA00023004"/>
    </source>
</evidence>
<dbReference type="RefSeq" id="WP_337312312.1">
    <property type="nucleotide sequence ID" value="NZ_JAEKNS010000112.1"/>
</dbReference>
<dbReference type="Gene3D" id="3.40.50.11540">
    <property type="entry name" value="NADH-ubiquinone oxidoreductase 51kDa subunit"/>
    <property type="match status" value="1"/>
</dbReference>
<reference evidence="14 17" key="3">
    <citation type="submission" date="2020-10" db="EMBL/GenBank/DDBJ databases">
        <title>Ca. Dormibacterota MAGs.</title>
        <authorList>
            <person name="Montgomery K."/>
        </authorList>
    </citation>
    <scope>NUCLEOTIDE SEQUENCE [LARGE SCALE GENOMIC DNA]</scope>
    <source>
        <strain evidence="14">SC8812_S17_18</strain>
    </source>
</reference>
<dbReference type="GO" id="GO:0046872">
    <property type="term" value="F:metal ion binding"/>
    <property type="evidence" value="ECO:0007669"/>
    <property type="project" value="UniProtKB-KW"/>
</dbReference>
<dbReference type="SUPFAM" id="SSF140490">
    <property type="entry name" value="Nqo1C-terminal domain-like"/>
    <property type="match status" value="1"/>
</dbReference>
<keyword evidence="12" id="KW-0874">Quinone</keyword>
<dbReference type="AlphaFoldDB" id="A0A2W5ZBU1"/>
<dbReference type="InterPro" id="IPR011537">
    <property type="entry name" value="NADH-UbQ_OxRdtase_suF"/>
</dbReference>
<dbReference type="PANTHER" id="PTHR11780">
    <property type="entry name" value="NADH-UBIQUINONE OXIDOREDUCTASE FLAVOPROTEIN 1 NDUFV1"/>
    <property type="match status" value="1"/>
</dbReference>
<dbReference type="FunFam" id="1.20.1440.230:FF:000001">
    <property type="entry name" value="Mitochondrial NADH dehydrogenase flavoprotein 1"/>
    <property type="match status" value="1"/>
</dbReference>
<dbReference type="InterPro" id="IPR037225">
    <property type="entry name" value="Nuo51_FMN-bd_sf"/>
</dbReference>
<evidence type="ECO:0000256" key="11">
    <source>
        <dbReference type="ARBA" id="ARBA00023027"/>
    </source>
</evidence>
<reference evidence="15" key="2">
    <citation type="submission" date="2018-05" db="EMBL/GenBank/DDBJ databases">
        <authorList>
            <person name="Ferrari B."/>
        </authorList>
    </citation>
    <scope>NUCLEOTIDE SEQUENCE</scope>
    <source>
        <strain evidence="15">RRmetagenome_bin12</strain>
    </source>
</reference>
<dbReference type="GO" id="GO:0045333">
    <property type="term" value="P:cellular respiration"/>
    <property type="evidence" value="ECO:0007669"/>
    <property type="project" value="TreeGrafter"/>
</dbReference>
<dbReference type="SMART" id="SM00928">
    <property type="entry name" value="NADH_4Fe-4S"/>
    <property type="match status" value="1"/>
</dbReference>
<dbReference type="GO" id="GO:0003954">
    <property type="term" value="F:NADH dehydrogenase activity"/>
    <property type="evidence" value="ECO:0007669"/>
    <property type="project" value="TreeGrafter"/>
</dbReference>
<comment type="catalytic activity">
    <reaction evidence="12">
        <text>a quinone + NADH + 5 H(+)(in) = a quinol + NAD(+) + 4 H(+)(out)</text>
        <dbReference type="Rhea" id="RHEA:57888"/>
        <dbReference type="ChEBI" id="CHEBI:15378"/>
        <dbReference type="ChEBI" id="CHEBI:24646"/>
        <dbReference type="ChEBI" id="CHEBI:57540"/>
        <dbReference type="ChEBI" id="CHEBI:57945"/>
        <dbReference type="ChEBI" id="CHEBI:132124"/>
    </reaction>
</comment>
<organism evidence="15 16">
    <name type="scientific">Candidatus Aeolococcus gillhamiae</name>
    <dbReference type="NCBI Taxonomy" id="3127015"/>
    <lineage>
        <taxon>Bacteria</taxon>
        <taxon>Bacillati</taxon>
        <taxon>Candidatus Dormiibacterota</taxon>
        <taxon>Candidatus Dormibacteria</taxon>
        <taxon>Candidatus Aeolococcales</taxon>
        <taxon>Candidatus Aeolococcaceae</taxon>
        <taxon>Candidatus Aeolococcus</taxon>
    </lineage>
</organism>
<dbReference type="GO" id="GO:0051287">
    <property type="term" value="F:NAD binding"/>
    <property type="evidence" value="ECO:0007669"/>
    <property type="project" value="UniProtKB-UniRule"/>
</dbReference>
<dbReference type="FunFam" id="3.40.50.11540:FF:000001">
    <property type="entry name" value="NADH dehydrogenase [ubiquinone] flavoprotein 1, mitochondrial"/>
    <property type="match status" value="1"/>
</dbReference>
<comment type="cofactor">
    <cofactor evidence="2 12">
        <name>[4Fe-4S] cluster</name>
        <dbReference type="ChEBI" id="CHEBI:49883"/>
    </cofactor>
</comment>
<dbReference type="PANTHER" id="PTHR11780:SF10">
    <property type="entry name" value="NADH DEHYDROGENASE [UBIQUINONE] FLAVOPROTEIN 1, MITOCHONDRIAL"/>
    <property type="match status" value="1"/>
</dbReference>
<evidence type="ECO:0000256" key="12">
    <source>
        <dbReference type="RuleBase" id="RU364066"/>
    </source>
</evidence>
<dbReference type="Gene3D" id="6.10.250.1450">
    <property type="match status" value="1"/>
</dbReference>
<dbReference type="SUPFAM" id="SSF142984">
    <property type="entry name" value="Nqo1 middle domain-like"/>
    <property type="match status" value="1"/>
</dbReference>
<dbReference type="Pfam" id="PF22461">
    <property type="entry name" value="SLBB_2"/>
    <property type="match status" value="1"/>
</dbReference>
<evidence type="ECO:0000256" key="5">
    <source>
        <dbReference type="ARBA" id="ARBA00022630"/>
    </source>
</evidence>
<accession>A0A2W5ZBU1</accession>
<evidence type="ECO:0000256" key="7">
    <source>
        <dbReference type="ARBA" id="ARBA00022723"/>
    </source>
</evidence>
<keyword evidence="4 12" id="KW-0004">4Fe-4S</keyword>
<gene>
    <name evidence="14" type="primary">nuoF</name>
    <name evidence="15" type="ORF">DLM65_08365</name>
    <name evidence="14" type="ORF">JF886_10735</name>
</gene>
<dbReference type="GO" id="GO:0010181">
    <property type="term" value="F:FMN binding"/>
    <property type="evidence" value="ECO:0007669"/>
    <property type="project" value="InterPro"/>
</dbReference>
<dbReference type="InterPro" id="IPR001949">
    <property type="entry name" value="NADH-UbQ_OxRdtase_51kDa_CS"/>
</dbReference>